<dbReference type="SMART" id="SM00397">
    <property type="entry name" value="t_SNARE"/>
    <property type="match status" value="1"/>
</dbReference>
<evidence type="ECO:0000259" key="2">
    <source>
        <dbReference type="PROSITE" id="PS50192"/>
    </source>
</evidence>
<feature type="domain" description="T-SNARE coiled-coil homology" evidence="2">
    <location>
        <begin position="385"/>
        <end position="447"/>
    </location>
</feature>
<accession>A0A0L0DTK9</accession>
<name>A0A0L0DTK9_THETB</name>
<dbReference type="GeneID" id="25561645"/>
<dbReference type="PROSITE" id="PS50186">
    <property type="entry name" value="DEP"/>
    <property type="match status" value="1"/>
</dbReference>
<dbReference type="InterPro" id="IPR000727">
    <property type="entry name" value="T_SNARE_dom"/>
</dbReference>
<dbReference type="GO" id="GO:0035556">
    <property type="term" value="P:intracellular signal transduction"/>
    <property type="evidence" value="ECO:0007669"/>
    <property type="project" value="InterPro"/>
</dbReference>
<dbReference type="CDD" id="cd04371">
    <property type="entry name" value="DEP"/>
    <property type="match status" value="1"/>
</dbReference>
<dbReference type="GO" id="GO:0023051">
    <property type="term" value="P:regulation of signaling"/>
    <property type="evidence" value="ECO:0007669"/>
    <property type="project" value="TreeGrafter"/>
</dbReference>
<dbReference type="Pfam" id="PF00610">
    <property type="entry name" value="DEP"/>
    <property type="match status" value="1"/>
</dbReference>
<dbReference type="PANTHER" id="PTHR22829:SF16">
    <property type="entry name" value="PH DOMAIN-CONTAINING PROTEIN"/>
    <property type="match status" value="1"/>
</dbReference>
<reference evidence="3 4" key="1">
    <citation type="submission" date="2010-05" db="EMBL/GenBank/DDBJ databases">
        <title>The Genome Sequence of Thecamonas trahens ATCC 50062.</title>
        <authorList>
            <consortium name="The Broad Institute Genome Sequencing Platform"/>
            <person name="Russ C."/>
            <person name="Cuomo C."/>
            <person name="Shea T."/>
            <person name="Young S.K."/>
            <person name="Zeng Q."/>
            <person name="Koehrsen M."/>
            <person name="Haas B."/>
            <person name="Borodovsky M."/>
            <person name="Guigo R."/>
            <person name="Alvarado L."/>
            <person name="Berlin A."/>
            <person name="Bochicchio J."/>
            <person name="Borenstein D."/>
            <person name="Chapman S."/>
            <person name="Chen Z."/>
            <person name="Freedman E."/>
            <person name="Gellesch M."/>
            <person name="Goldberg J."/>
            <person name="Griggs A."/>
            <person name="Gujja S."/>
            <person name="Heilman E."/>
            <person name="Heiman D."/>
            <person name="Hepburn T."/>
            <person name="Howarth C."/>
            <person name="Jen D."/>
            <person name="Larson L."/>
            <person name="Mehta T."/>
            <person name="Park D."/>
            <person name="Pearson M."/>
            <person name="Roberts A."/>
            <person name="Saif S."/>
            <person name="Shenoy N."/>
            <person name="Sisk P."/>
            <person name="Stolte C."/>
            <person name="Sykes S."/>
            <person name="Thomson T."/>
            <person name="Walk T."/>
            <person name="White J."/>
            <person name="Yandava C."/>
            <person name="Burger G."/>
            <person name="Gray M.W."/>
            <person name="Holland P.W.H."/>
            <person name="King N."/>
            <person name="Lang F.B.F."/>
            <person name="Roger A.J."/>
            <person name="Ruiz-Trillo I."/>
            <person name="Lander E."/>
            <person name="Nusbaum C."/>
        </authorList>
    </citation>
    <scope>NUCLEOTIDE SEQUENCE [LARGE SCALE GENOMIC DNA]</scope>
    <source>
        <strain evidence="3 4">ATCC 50062</strain>
    </source>
</reference>
<dbReference type="Gene3D" id="1.20.5.110">
    <property type="match status" value="1"/>
</dbReference>
<gene>
    <name evidence="3" type="ORF">AMSG_01930</name>
</gene>
<dbReference type="InterPro" id="IPR036388">
    <property type="entry name" value="WH-like_DNA-bd_sf"/>
</dbReference>
<dbReference type="SUPFAM" id="SSF46785">
    <property type="entry name" value="Winged helix' DNA-binding domain"/>
    <property type="match status" value="1"/>
</dbReference>
<dbReference type="RefSeq" id="XP_013761428.1">
    <property type="nucleotide sequence ID" value="XM_013905974.1"/>
</dbReference>
<dbReference type="OrthoDB" id="10251097at2759"/>
<organism evidence="3 4">
    <name type="scientific">Thecamonas trahens ATCC 50062</name>
    <dbReference type="NCBI Taxonomy" id="461836"/>
    <lineage>
        <taxon>Eukaryota</taxon>
        <taxon>Apusozoa</taxon>
        <taxon>Apusomonadida</taxon>
        <taxon>Apusomonadidae</taxon>
        <taxon>Thecamonas</taxon>
    </lineage>
</organism>
<dbReference type="InterPro" id="IPR051832">
    <property type="entry name" value="mTOR-Rac_regulators"/>
</dbReference>
<dbReference type="Gene3D" id="1.10.10.10">
    <property type="entry name" value="Winged helix-like DNA-binding domain superfamily/Winged helix DNA-binding domain"/>
    <property type="match status" value="1"/>
</dbReference>
<dbReference type="PANTHER" id="PTHR22829">
    <property type="entry name" value="DEP DOMAIN PROTEIN"/>
    <property type="match status" value="1"/>
</dbReference>
<keyword evidence="4" id="KW-1185">Reference proteome</keyword>
<dbReference type="eggNOG" id="KOG3572">
    <property type="taxonomic scope" value="Eukaryota"/>
</dbReference>
<evidence type="ECO:0000313" key="3">
    <source>
        <dbReference type="EMBL" id="KNC55659.1"/>
    </source>
</evidence>
<dbReference type="STRING" id="461836.A0A0L0DTK9"/>
<proteinExistence type="predicted"/>
<dbReference type="SUPFAM" id="SSF58038">
    <property type="entry name" value="SNARE fusion complex"/>
    <property type="match status" value="1"/>
</dbReference>
<evidence type="ECO:0008006" key="5">
    <source>
        <dbReference type="Google" id="ProtNLM"/>
    </source>
</evidence>
<evidence type="ECO:0000259" key="1">
    <source>
        <dbReference type="PROSITE" id="PS50186"/>
    </source>
</evidence>
<protein>
    <recommendedName>
        <fullName evidence="5">t-SNARE coiled-coil homology domain-containing protein</fullName>
    </recommendedName>
</protein>
<dbReference type="InterPro" id="IPR000591">
    <property type="entry name" value="DEP_dom"/>
</dbReference>
<dbReference type="Proteomes" id="UP000054408">
    <property type="component" value="Unassembled WGS sequence"/>
</dbReference>
<dbReference type="InterPro" id="IPR036390">
    <property type="entry name" value="WH_DNA-bd_sf"/>
</dbReference>
<sequence length="448" mass="48895">MSIESRVVGLGKGVPRDPYAFQESNEDAVLIAVTLLRRPKGETSEEAEALAMAKAMGKAAKDKGEKLPPMEAIEDVDGSFIVTSGGTMLDVARAWGVQRVFVTVTGNAAALARARLDLESGAGAGDDAGDNELAAVMIHFRDVRTGVEVKDRKYRFKKYRQCFVGSEAVDFLVDNGYVASRFEAVELGEKMRAAGLFSHVVDDHGFKDDKLFYAFDPDFVIQTTSYSILDTQSAAAASAAKLSLAKYDSLVGTAEWDELAEAATQQLLDIGVELRRLELAGESAPQERLAVTSTLDKVKAVVSKLEGAVSGKGIKDAEARRRTAALARLTSRLFEAKRQFSELRQAHRPPETSSSYDWSAGSSSGVLQAHEYDETETEELLMLQRQIIAAQDAGLEELSKTLERQIKIGRLIGEELDRQNELLDTLVTHVDATQDRLTDAQIDMDNLL</sequence>
<dbReference type="AlphaFoldDB" id="A0A0L0DTK9"/>
<dbReference type="PROSITE" id="PS50192">
    <property type="entry name" value="T_SNARE"/>
    <property type="match status" value="1"/>
</dbReference>
<evidence type="ECO:0000313" key="4">
    <source>
        <dbReference type="Proteomes" id="UP000054408"/>
    </source>
</evidence>
<feature type="domain" description="DEP" evidence="1">
    <location>
        <begin position="143"/>
        <end position="217"/>
    </location>
</feature>
<dbReference type="SMART" id="SM00049">
    <property type="entry name" value="DEP"/>
    <property type="match status" value="1"/>
</dbReference>
<dbReference type="EMBL" id="GL349439">
    <property type="protein sequence ID" value="KNC55659.1"/>
    <property type="molecule type" value="Genomic_DNA"/>
</dbReference>